<evidence type="ECO:0000313" key="1">
    <source>
        <dbReference type="EMBL" id="KGX87566.1"/>
    </source>
</evidence>
<comment type="caution">
    <text evidence="1">The sequence shown here is derived from an EMBL/GenBank/DDBJ whole genome shotgun (WGS) entry which is preliminary data.</text>
</comment>
<proteinExistence type="predicted"/>
<dbReference type="RefSeq" id="WP_036833341.1">
    <property type="nucleotide sequence ID" value="NZ_AVPG01000006.1"/>
</dbReference>
<sequence>MREYVMYWIKDEYSVHYFYKTNILFQFLKEWRDDKHHSIYHKQFYEITNALPIDTLIQSITRKLRQPVELCFDENEASFLIHHNGKVVQLTQKDDREIRLYAENLLQAEEMLFHALRTFHPAFFIIDTTYSHYGWIAPIKNRAIL</sequence>
<reference evidence="1 2" key="1">
    <citation type="submission" date="2013-08" db="EMBL/GenBank/DDBJ databases">
        <authorList>
            <person name="Huang J."/>
            <person name="Wang G."/>
        </authorList>
    </citation>
    <scope>NUCLEOTIDE SEQUENCE [LARGE SCALE GENOMIC DNA]</scope>
    <source>
        <strain evidence="1 2">JSM 072002</strain>
    </source>
</reference>
<keyword evidence="2" id="KW-1185">Reference proteome</keyword>
<dbReference type="OrthoDB" id="2736584at2"/>
<organism evidence="1 2">
    <name type="scientific">Pontibacillus litoralis JSM 072002</name>
    <dbReference type="NCBI Taxonomy" id="1385512"/>
    <lineage>
        <taxon>Bacteria</taxon>
        <taxon>Bacillati</taxon>
        <taxon>Bacillota</taxon>
        <taxon>Bacilli</taxon>
        <taxon>Bacillales</taxon>
        <taxon>Bacillaceae</taxon>
        <taxon>Pontibacillus</taxon>
    </lineage>
</organism>
<dbReference type="InterPro" id="IPR038449">
    <property type="entry name" value="SirA_sf"/>
</dbReference>
<evidence type="ECO:0000313" key="2">
    <source>
        <dbReference type="Proteomes" id="UP000030401"/>
    </source>
</evidence>
<dbReference type="EMBL" id="AVPG01000006">
    <property type="protein sequence ID" value="KGX87566.1"/>
    <property type="molecule type" value="Genomic_DNA"/>
</dbReference>
<dbReference type="InterPro" id="IPR019683">
    <property type="entry name" value="SirA"/>
</dbReference>
<name>A0A0A5G382_9BACI</name>
<dbReference type="eggNOG" id="ENOG5032VMQ">
    <property type="taxonomic scope" value="Bacteria"/>
</dbReference>
<dbReference type="AlphaFoldDB" id="A0A0A5G382"/>
<gene>
    <name evidence="1" type="ORF">N784_15070</name>
</gene>
<protein>
    <recommendedName>
        <fullName evidence="3">Sporulation inhibitor of replication protein SirA</fullName>
    </recommendedName>
</protein>
<dbReference type="Gene3D" id="3.30.310.250">
    <property type="entry name" value="Sporulation inhibitor of replication protein SirA"/>
    <property type="match status" value="1"/>
</dbReference>
<accession>A0A0A5G382</accession>
<dbReference type="Pfam" id="PF10747">
    <property type="entry name" value="SirA"/>
    <property type="match status" value="1"/>
</dbReference>
<evidence type="ECO:0008006" key="3">
    <source>
        <dbReference type="Google" id="ProtNLM"/>
    </source>
</evidence>
<dbReference type="STRING" id="1385512.N784_15070"/>
<dbReference type="Proteomes" id="UP000030401">
    <property type="component" value="Unassembled WGS sequence"/>
</dbReference>